<dbReference type="EMBL" id="FPHM01000224">
    <property type="protein sequence ID" value="SFV71277.1"/>
    <property type="molecule type" value="Genomic_DNA"/>
</dbReference>
<reference evidence="2" key="1">
    <citation type="submission" date="2016-10" db="EMBL/GenBank/DDBJ databases">
        <authorList>
            <person name="de Groot N.N."/>
        </authorList>
    </citation>
    <scope>NUCLEOTIDE SEQUENCE</scope>
</reference>
<feature type="domain" description="DUF58" evidence="1">
    <location>
        <begin position="37"/>
        <end position="243"/>
    </location>
</feature>
<dbReference type="PANTHER" id="PTHR33608:SF6">
    <property type="entry name" value="BLL2464 PROTEIN"/>
    <property type="match status" value="1"/>
</dbReference>
<dbReference type="PANTHER" id="PTHR33608">
    <property type="entry name" value="BLL2464 PROTEIN"/>
    <property type="match status" value="1"/>
</dbReference>
<evidence type="ECO:0000259" key="1">
    <source>
        <dbReference type="Pfam" id="PF01882"/>
    </source>
</evidence>
<organism evidence="2">
    <name type="scientific">hydrothermal vent metagenome</name>
    <dbReference type="NCBI Taxonomy" id="652676"/>
    <lineage>
        <taxon>unclassified sequences</taxon>
        <taxon>metagenomes</taxon>
        <taxon>ecological metagenomes</taxon>
    </lineage>
</organism>
<dbReference type="InterPro" id="IPR002881">
    <property type="entry name" value="DUF58"/>
</dbReference>
<name>A0A1W1D023_9ZZZZ</name>
<dbReference type="Pfam" id="PF01882">
    <property type="entry name" value="DUF58"/>
    <property type="match status" value="1"/>
</dbReference>
<gene>
    <name evidence="2" type="ORF">MNB_SV-13-575</name>
</gene>
<evidence type="ECO:0000313" key="2">
    <source>
        <dbReference type="EMBL" id="SFV71277.1"/>
    </source>
</evidence>
<proteinExistence type="predicted"/>
<accession>A0A1W1D023</accession>
<protein>
    <recommendedName>
        <fullName evidence="1">DUF58 domain-containing protein</fullName>
    </recommendedName>
</protein>
<dbReference type="AlphaFoldDB" id="A0A1W1D023"/>
<sequence length="276" mass="31564">MNQVAQEILLKAKKDVFSGNLGEHLTAFKGDGLDFREIRDYDHGDDIRKINWKASAKGAGIKTNVFNEERELNIVLAFMVSGSINFGSIKLKQEIIAEILALLSFSALKGHNRLQSQFFSDKSELFFEPSKSDTIIYNIVANAIEINTLGKEVNYKNFCNFINDVVRQKSLIFMIGDFYGDIDLSEIAHKNEVYAIIVRDRIEENPFLNGTFELIDPNSLESNEISLNKTTAKEYQKIITQHDNKIQAHFLEHQITFGKIYTDEDVFLRLSEIIKK</sequence>